<evidence type="ECO:0000256" key="2">
    <source>
        <dbReference type="ARBA" id="ARBA00022741"/>
    </source>
</evidence>
<dbReference type="GeneID" id="106810362"/>
<dbReference type="InterPro" id="IPR044764">
    <property type="entry name" value="DDX52/Rok1_DEADc"/>
</dbReference>
<comment type="similarity">
    <text evidence="7">Belongs to the DEAD box helicase family. DDX52/ROK1 subfamily.</text>
</comment>
<evidence type="ECO:0000256" key="6">
    <source>
        <dbReference type="ARBA" id="ARBA00022884"/>
    </source>
</evidence>
<dbReference type="InterPro" id="IPR011545">
    <property type="entry name" value="DEAD/DEAH_box_helicase_dom"/>
</dbReference>
<evidence type="ECO:0000259" key="11">
    <source>
        <dbReference type="PROSITE" id="PS51192"/>
    </source>
</evidence>
<sequence>MTSTTMASSRSSRVKKSGRRVADRVTQIHREEVNALRNRHKIHVQGTDLPEPVESFSQLQTEYQLLPQLVENIVAVGYVDPTPIQMQAVTVMMHRRELLACAPTGSGKTAAFILPALTHLKKPGRMGFRVVVVSPTRELAKQTYREFQRLATGTGFHICMIGKSDVAKQKFGPKSPQKFDILVTTPNRLIHLLQLTPPGVSMKNVEWLIVDECDKLFEAGKQGFRDQLAVIYKACDSSHVRRAMFSATYTYEVEQWCKLNLDNVVTICVGGRNSATMSVKQELLYVGAESGKMVAMRELVKKGFSPPVLVFVQSKERAQDLYSELAYDGINVNVIHSDKTQLQRDNIVRDFRSGKIWMLICTELMGRGMDFKGVNLVINYDFPPSAISYIHRIGRTGRAGRSGEAVTFFTDEDLVNLRSIAAVMRQTGCDVPGYMLRLRKASKKVRRKLEKHAPKRESISTGKKKKAPFKRNEEGKKQGAVSDMVDRPSAASKIQTGAPKKKSKKTNLKKKKKMKPKKSQPSGGAVKKH</sequence>
<organism evidence="13 14">
    <name type="scientific">Priapulus caudatus</name>
    <name type="common">Priapulid worm</name>
    <dbReference type="NCBI Taxonomy" id="37621"/>
    <lineage>
        <taxon>Eukaryota</taxon>
        <taxon>Metazoa</taxon>
        <taxon>Ecdysozoa</taxon>
        <taxon>Scalidophora</taxon>
        <taxon>Priapulida</taxon>
        <taxon>Priapulimorpha</taxon>
        <taxon>Priapulimorphida</taxon>
        <taxon>Priapulidae</taxon>
        <taxon>Priapulus</taxon>
    </lineage>
</organism>
<evidence type="ECO:0000256" key="4">
    <source>
        <dbReference type="ARBA" id="ARBA00022806"/>
    </source>
</evidence>
<evidence type="ECO:0000256" key="1">
    <source>
        <dbReference type="ARBA" id="ARBA00012552"/>
    </source>
</evidence>
<dbReference type="PANTHER" id="PTHR47959:SF15">
    <property type="entry name" value="RNA HELICASE"/>
    <property type="match status" value="1"/>
</dbReference>
<dbReference type="CDD" id="cd18787">
    <property type="entry name" value="SF2_C_DEAD"/>
    <property type="match status" value="1"/>
</dbReference>
<dbReference type="Pfam" id="PF00270">
    <property type="entry name" value="DEAD"/>
    <property type="match status" value="1"/>
</dbReference>
<dbReference type="InterPro" id="IPR050079">
    <property type="entry name" value="DEAD_box_RNA_helicase"/>
</dbReference>
<dbReference type="RefSeq" id="XP_014669170.1">
    <property type="nucleotide sequence ID" value="XM_014813684.1"/>
</dbReference>
<dbReference type="Pfam" id="PF00271">
    <property type="entry name" value="Helicase_C"/>
    <property type="match status" value="1"/>
</dbReference>
<evidence type="ECO:0000256" key="10">
    <source>
        <dbReference type="SAM" id="MobiDB-lite"/>
    </source>
</evidence>
<dbReference type="InterPro" id="IPR014001">
    <property type="entry name" value="Helicase_ATP-bd"/>
</dbReference>
<evidence type="ECO:0000259" key="12">
    <source>
        <dbReference type="PROSITE" id="PS51194"/>
    </source>
</evidence>
<dbReference type="CDD" id="cd17957">
    <property type="entry name" value="DEADc_DDX52"/>
    <property type="match status" value="1"/>
</dbReference>
<evidence type="ECO:0000256" key="8">
    <source>
        <dbReference type="ARBA" id="ARBA00044533"/>
    </source>
</evidence>
<dbReference type="Proteomes" id="UP000695022">
    <property type="component" value="Unplaced"/>
</dbReference>
<evidence type="ECO:0000256" key="7">
    <source>
        <dbReference type="ARBA" id="ARBA00024355"/>
    </source>
</evidence>
<accession>A0ABM1EAE9</accession>
<keyword evidence="13" id="KW-1185">Reference proteome</keyword>
<dbReference type="PANTHER" id="PTHR47959">
    <property type="entry name" value="ATP-DEPENDENT RNA HELICASE RHLE-RELATED"/>
    <property type="match status" value="1"/>
</dbReference>
<feature type="compositionally biased region" description="Low complexity" evidence="10">
    <location>
        <begin position="1"/>
        <end position="11"/>
    </location>
</feature>
<gene>
    <name evidence="14" type="primary">LOC106810362</name>
</gene>
<dbReference type="InterPro" id="IPR001650">
    <property type="entry name" value="Helicase_C-like"/>
</dbReference>
<evidence type="ECO:0000313" key="14">
    <source>
        <dbReference type="RefSeq" id="XP_014669170.1"/>
    </source>
</evidence>
<dbReference type="Gene3D" id="3.40.50.300">
    <property type="entry name" value="P-loop containing nucleotide triphosphate hydrolases"/>
    <property type="match status" value="2"/>
</dbReference>
<feature type="region of interest" description="Disordered" evidence="10">
    <location>
        <begin position="443"/>
        <end position="529"/>
    </location>
</feature>
<reference evidence="14" key="1">
    <citation type="submission" date="2025-08" db="UniProtKB">
        <authorList>
            <consortium name="RefSeq"/>
        </authorList>
    </citation>
    <scope>IDENTIFICATION</scope>
</reference>
<evidence type="ECO:0000256" key="5">
    <source>
        <dbReference type="ARBA" id="ARBA00022840"/>
    </source>
</evidence>
<keyword evidence="4 14" id="KW-0347">Helicase</keyword>
<keyword evidence="3" id="KW-0378">Hydrolase</keyword>
<protein>
    <recommendedName>
        <fullName evidence="8">Probable ATP-dependent RNA helicase DDX52</fullName>
        <ecNumber evidence="1">3.6.4.13</ecNumber>
    </recommendedName>
</protein>
<keyword evidence="6" id="KW-0694">RNA-binding</keyword>
<dbReference type="SMART" id="SM00487">
    <property type="entry name" value="DEXDc"/>
    <property type="match status" value="1"/>
</dbReference>
<keyword evidence="5" id="KW-0067">ATP-binding</keyword>
<evidence type="ECO:0000256" key="3">
    <source>
        <dbReference type="ARBA" id="ARBA00022801"/>
    </source>
</evidence>
<feature type="domain" description="Helicase C-terminal" evidence="12">
    <location>
        <begin position="278"/>
        <end position="439"/>
    </location>
</feature>
<proteinExistence type="inferred from homology"/>
<feature type="domain" description="Helicase ATP-binding" evidence="11">
    <location>
        <begin position="89"/>
        <end position="267"/>
    </location>
</feature>
<keyword evidence="2" id="KW-0547">Nucleotide-binding</keyword>
<dbReference type="SMART" id="SM00490">
    <property type="entry name" value="HELICc"/>
    <property type="match status" value="1"/>
</dbReference>
<dbReference type="InterPro" id="IPR027417">
    <property type="entry name" value="P-loop_NTPase"/>
</dbReference>
<evidence type="ECO:0000313" key="13">
    <source>
        <dbReference type="Proteomes" id="UP000695022"/>
    </source>
</evidence>
<dbReference type="GO" id="GO:0004386">
    <property type="term" value="F:helicase activity"/>
    <property type="evidence" value="ECO:0007669"/>
    <property type="project" value="UniProtKB-KW"/>
</dbReference>
<feature type="compositionally biased region" description="Basic residues" evidence="10">
    <location>
        <begin position="499"/>
        <end position="518"/>
    </location>
</feature>
<dbReference type="PROSITE" id="PS51192">
    <property type="entry name" value="HELICASE_ATP_BIND_1"/>
    <property type="match status" value="1"/>
</dbReference>
<dbReference type="EC" id="3.6.4.13" evidence="1"/>
<evidence type="ECO:0000256" key="9">
    <source>
        <dbReference type="ARBA" id="ARBA00047984"/>
    </source>
</evidence>
<dbReference type="PROSITE" id="PS51194">
    <property type="entry name" value="HELICASE_CTER"/>
    <property type="match status" value="1"/>
</dbReference>
<comment type="catalytic activity">
    <reaction evidence="9">
        <text>ATP + H2O = ADP + phosphate + H(+)</text>
        <dbReference type="Rhea" id="RHEA:13065"/>
        <dbReference type="ChEBI" id="CHEBI:15377"/>
        <dbReference type="ChEBI" id="CHEBI:15378"/>
        <dbReference type="ChEBI" id="CHEBI:30616"/>
        <dbReference type="ChEBI" id="CHEBI:43474"/>
        <dbReference type="ChEBI" id="CHEBI:456216"/>
        <dbReference type="EC" id="3.6.4.13"/>
    </reaction>
</comment>
<name>A0ABM1EAE9_PRICU</name>
<dbReference type="SUPFAM" id="SSF52540">
    <property type="entry name" value="P-loop containing nucleoside triphosphate hydrolases"/>
    <property type="match status" value="1"/>
</dbReference>
<feature type="region of interest" description="Disordered" evidence="10">
    <location>
        <begin position="1"/>
        <end position="23"/>
    </location>
</feature>